<proteinExistence type="inferred from homology"/>
<dbReference type="SMART" id="SM01087">
    <property type="entry name" value="COG6"/>
    <property type="match status" value="1"/>
</dbReference>
<comment type="function">
    <text evidence="10">Acts as component of the peripheral membrane COG complex that is involved in intra-Golgi protein trafficking. COG is located at the cis-Golgi, and regulates tethering of retrograde intra-Golgi vesicles and possibly a number of other membrane trafficking events.</text>
</comment>
<dbReference type="GO" id="GO:0006891">
    <property type="term" value="P:intra-Golgi vesicle-mediated transport"/>
    <property type="evidence" value="ECO:0007669"/>
    <property type="project" value="UniProtKB-UniRule"/>
</dbReference>
<dbReference type="OrthoDB" id="272987at2759"/>
<keyword evidence="6 10" id="KW-0333">Golgi apparatus</keyword>
<dbReference type="GO" id="GO:0015031">
    <property type="term" value="P:protein transport"/>
    <property type="evidence" value="ECO:0007669"/>
    <property type="project" value="UniProtKB-KW"/>
</dbReference>
<dbReference type="Pfam" id="PF20653">
    <property type="entry name" value="COG6_C"/>
    <property type="match status" value="1"/>
</dbReference>
<evidence type="ECO:0000313" key="15">
    <source>
        <dbReference type="Proteomes" id="UP000306050"/>
    </source>
</evidence>
<keyword evidence="5 10" id="KW-0653">Protein transport</keyword>
<keyword evidence="7 10" id="KW-0472">Membrane</keyword>
<accession>A0A4U7KVY9</accession>
<keyword evidence="4 10" id="KW-0813">Transport</keyword>
<evidence type="ECO:0000256" key="2">
    <source>
        <dbReference type="ARBA" id="ARBA00011023"/>
    </source>
</evidence>
<feature type="compositionally biased region" description="Low complexity" evidence="11">
    <location>
        <begin position="21"/>
        <end position="40"/>
    </location>
</feature>
<protein>
    <recommendedName>
        <fullName evidence="3 10">Conserved oligomeric Golgi complex subunit 6</fullName>
        <shortName evidence="10">COG complex subunit 6</shortName>
    </recommendedName>
    <alternativeName>
        <fullName evidence="8 10">Component of oligomeric Golgi complex 6</fullName>
    </alternativeName>
</protein>
<dbReference type="GeneID" id="40726497"/>
<comment type="function">
    <text evidence="9">Acts as a component of the peripheral membrane COG complex that is involved in intra-Golgi protein trafficking. COG is located at the cis-Golgi, and regulates tethering of retrograde intra-Golgi vesicles and possibly a number of other membrane trafficking events.</text>
</comment>
<evidence type="ECO:0000313" key="14">
    <source>
        <dbReference type="EMBL" id="TKY87588.1"/>
    </source>
</evidence>
<feature type="region of interest" description="Disordered" evidence="11">
    <location>
        <begin position="1"/>
        <end position="40"/>
    </location>
</feature>
<dbReference type="Pfam" id="PF06419">
    <property type="entry name" value="COG6_N"/>
    <property type="match status" value="1"/>
</dbReference>
<dbReference type="GO" id="GO:0000139">
    <property type="term" value="C:Golgi membrane"/>
    <property type="evidence" value="ECO:0007669"/>
    <property type="project" value="UniProtKB-SubCell"/>
</dbReference>
<comment type="subcellular location">
    <subcellularLocation>
        <location evidence="1 10">Golgi apparatus membrane</location>
        <topology evidence="1 10">Peripheral membrane protein</topology>
    </subcellularLocation>
</comment>
<sequence length="776" mass="83930">MAAVQSDAGPSQPGRRVLDDPVSTSSATTSSTRPVATRVRSVLLQGPRDANDIRTALNTLAQMYPSTSSALTSTPTDSHIAPKTRNSHEAPTKTPPLVDTARARRDLDKDIRQRMLSATDDIIAVLQTVDRGLIRLSDDVAAMHTSCDAVQAKLRAAEQASRYLVEHAEGLEKQRAAALTQAQVAKLFLSRFTLSDAERASIYSREVRAGDDLFQAMDKLQRIRSECQVLLQGSDSISTSASTAAAATASAGGGTRAGIEIMSATAHDLDQAYQKLYKWCSFEFRQPVKEGLEVSPSLREATRRLKHARQDLLRSALTTLVQTRSSILANAFMAALTMGAGPPTFLPGPIELHAHDPLRYVGDMLAWIHQTVASEREFLTALFDEKEGEGGRRIGQRRRGLEGSLDLTGSDPESLRLGPGEALVREVLNSNLDGCCRPLKVRIQQTLRSQEGSVMSYRLAHLVQFYRSTMDKTIGSRATLSKTLGEVSDAAVGAFAETVERQRRGIERYEGMPDADLGLPPPLVATMATLKELTGEFSRSLAEDAGVPQSKNTQEAATAAAPPAAESITASLSNFDFVLDKLVDPLIDMVQRMAALHIAKRPRARTEAAAQWESLLFTCNCLEAISSTLDAYAFTGWKAAQVRTALDTALAQLTEEHSRHLLQRSRLSGVLSAMEAHNGKGGPLSTVPGATQDEVVQALKRFDECLAQDDLLTTAEMARLASPSARQTVHGAALRALTRRYGELVQAVNDAGNGYDLESGRLVMRSPELVAILLGV</sequence>
<organism evidence="14 15">
    <name type="scientific">Sporisorium graminicola</name>
    <dbReference type="NCBI Taxonomy" id="280036"/>
    <lineage>
        <taxon>Eukaryota</taxon>
        <taxon>Fungi</taxon>
        <taxon>Dikarya</taxon>
        <taxon>Basidiomycota</taxon>
        <taxon>Ustilaginomycotina</taxon>
        <taxon>Ustilaginomycetes</taxon>
        <taxon>Ustilaginales</taxon>
        <taxon>Ustilaginaceae</taxon>
        <taxon>Sporisorium</taxon>
    </lineage>
</organism>
<evidence type="ECO:0000259" key="12">
    <source>
        <dbReference type="Pfam" id="PF06419"/>
    </source>
</evidence>
<dbReference type="InterPro" id="IPR048368">
    <property type="entry name" value="COG6_N"/>
</dbReference>
<evidence type="ECO:0000256" key="10">
    <source>
        <dbReference type="RuleBase" id="RU365075"/>
    </source>
</evidence>
<gene>
    <name evidence="14" type="ORF">EX895_003602</name>
</gene>
<evidence type="ECO:0000256" key="7">
    <source>
        <dbReference type="ARBA" id="ARBA00023136"/>
    </source>
</evidence>
<evidence type="ECO:0000259" key="13">
    <source>
        <dbReference type="Pfam" id="PF20653"/>
    </source>
</evidence>
<dbReference type="GO" id="GO:0017119">
    <property type="term" value="C:Golgi transport complex"/>
    <property type="evidence" value="ECO:0007669"/>
    <property type="project" value="UniProtKB-UniRule"/>
</dbReference>
<feature type="compositionally biased region" description="Low complexity" evidence="11">
    <location>
        <begin position="66"/>
        <end position="78"/>
    </location>
</feature>
<feature type="domain" description="Conserved Oligomeric Golgi complex subunit 6 C-terminal" evidence="13">
    <location>
        <begin position="256"/>
        <end position="774"/>
    </location>
</feature>
<dbReference type="AlphaFoldDB" id="A0A4U7KVY9"/>
<evidence type="ECO:0000256" key="11">
    <source>
        <dbReference type="SAM" id="MobiDB-lite"/>
    </source>
</evidence>
<comment type="similarity">
    <text evidence="2 10">Belongs to the COG6 family.</text>
</comment>
<dbReference type="RefSeq" id="XP_029739573.1">
    <property type="nucleotide sequence ID" value="XM_029884200.1"/>
</dbReference>
<evidence type="ECO:0000256" key="3">
    <source>
        <dbReference type="ARBA" id="ARBA00020973"/>
    </source>
</evidence>
<feature type="domain" description="Conserved oligomeric complex COG6 N-terminal" evidence="12">
    <location>
        <begin position="99"/>
        <end position="204"/>
    </location>
</feature>
<dbReference type="InterPro" id="IPR048369">
    <property type="entry name" value="COG6_C"/>
</dbReference>
<dbReference type="Proteomes" id="UP000306050">
    <property type="component" value="Chromosome SGRAM_21"/>
</dbReference>
<evidence type="ECO:0000256" key="5">
    <source>
        <dbReference type="ARBA" id="ARBA00022927"/>
    </source>
</evidence>
<keyword evidence="15" id="KW-1185">Reference proteome</keyword>
<evidence type="ECO:0000256" key="4">
    <source>
        <dbReference type="ARBA" id="ARBA00022448"/>
    </source>
</evidence>
<comment type="subunit">
    <text evidence="10">Component of the conserved oligomeric Golgi complex.</text>
</comment>
<comment type="caution">
    <text evidence="14">The sequence shown here is derived from an EMBL/GenBank/DDBJ whole genome shotgun (WGS) entry which is preliminary data.</text>
</comment>
<reference evidence="14 15" key="1">
    <citation type="submission" date="2019-05" db="EMBL/GenBank/DDBJ databases">
        <title>Sporisorium graminicola CBS 10092 draft sequencing and annotation.</title>
        <authorList>
            <person name="Solano-Gonzalez S."/>
            <person name="Caddick M.X."/>
            <person name="Darby A."/>
        </authorList>
    </citation>
    <scope>NUCLEOTIDE SEQUENCE [LARGE SCALE GENOMIC DNA]</scope>
    <source>
        <strain evidence="14 15">CBS 10092</strain>
    </source>
</reference>
<dbReference type="PANTHER" id="PTHR21506">
    <property type="entry name" value="COMPONENT OF OLIGOMERIC GOLGI COMPLEX 6"/>
    <property type="match status" value="1"/>
</dbReference>
<evidence type="ECO:0000256" key="1">
    <source>
        <dbReference type="ARBA" id="ARBA00004395"/>
    </source>
</evidence>
<name>A0A4U7KVY9_9BASI</name>
<dbReference type="PANTHER" id="PTHR21506:SF0">
    <property type="entry name" value="CONSERVED OLIGOMERIC GOLGI COMPLEX SUBUNIT 6"/>
    <property type="match status" value="1"/>
</dbReference>
<feature type="region of interest" description="Disordered" evidence="11">
    <location>
        <begin position="66"/>
        <end position="104"/>
    </location>
</feature>
<dbReference type="EMBL" id="SRRM01000013">
    <property type="protein sequence ID" value="TKY87588.1"/>
    <property type="molecule type" value="Genomic_DNA"/>
</dbReference>
<evidence type="ECO:0000256" key="6">
    <source>
        <dbReference type="ARBA" id="ARBA00023034"/>
    </source>
</evidence>
<dbReference type="InterPro" id="IPR010490">
    <property type="entry name" value="COG6"/>
</dbReference>
<evidence type="ECO:0000256" key="9">
    <source>
        <dbReference type="ARBA" id="ARBA00043873"/>
    </source>
</evidence>
<evidence type="ECO:0000256" key="8">
    <source>
        <dbReference type="ARBA" id="ARBA00031348"/>
    </source>
</evidence>
<dbReference type="KEGG" id="sgra:EX895_003602"/>
<feature type="region of interest" description="Disordered" evidence="11">
    <location>
        <begin position="389"/>
        <end position="412"/>
    </location>
</feature>
<feature type="region of interest" description="Disordered" evidence="11">
    <location>
        <begin position="541"/>
        <end position="562"/>
    </location>
</feature>